<dbReference type="PROSITE" id="PS50005">
    <property type="entry name" value="TPR"/>
    <property type="match status" value="1"/>
</dbReference>
<dbReference type="InterPro" id="IPR011990">
    <property type="entry name" value="TPR-like_helical_dom_sf"/>
</dbReference>
<dbReference type="GO" id="GO:0006508">
    <property type="term" value="P:proteolysis"/>
    <property type="evidence" value="ECO:0007669"/>
    <property type="project" value="UniProtKB-KW"/>
</dbReference>
<dbReference type="GO" id="GO:0016020">
    <property type="term" value="C:membrane"/>
    <property type="evidence" value="ECO:0007669"/>
    <property type="project" value="UniProtKB-SubCell"/>
</dbReference>
<evidence type="ECO:0000256" key="6">
    <source>
        <dbReference type="ARBA" id="ARBA00023136"/>
    </source>
</evidence>
<evidence type="ECO:0000256" key="1">
    <source>
        <dbReference type="ARBA" id="ARBA00004141"/>
    </source>
</evidence>
<dbReference type="InterPro" id="IPR035952">
    <property type="entry name" value="Rhomboid-like_sf"/>
</dbReference>
<accession>A0A2A2IDB5</accession>
<evidence type="ECO:0000256" key="7">
    <source>
        <dbReference type="PROSITE-ProRule" id="PRU00339"/>
    </source>
</evidence>
<keyword evidence="10" id="KW-0645">Protease</keyword>
<reference evidence="10 11" key="1">
    <citation type="submission" date="2017-08" db="EMBL/GenBank/DDBJ databases">
        <title>Virgibacillus indicus sp. nov. and Virgibacillus profoundi sp. nov, two moderately halophilic bacteria isolated from marine sediment by using the Microfluidic Streak Plate.</title>
        <authorList>
            <person name="Xu B."/>
            <person name="Hu B."/>
            <person name="Wang J."/>
            <person name="Zhu Y."/>
            <person name="Huang L."/>
            <person name="Du W."/>
            <person name="Huang Y."/>
        </authorList>
    </citation>
    <scope>NUCLEOTIDE SEQUENCE [LARGE SCALE GENOMIC DNA]</scope>
    <source>
        <strain evidence="10 11">IO3-P3-H5</strain>
    </source>
</reference>
<feature type="transmembrane region" description="Helical" evidence="8">
    <location>
        <begin position="185"/>
        <end position="201"/>
    </location>
</feature>
<dbReference type="Gene3D" id="1.20.1540.10">
    <property type="entry name" value="Rhomboid-like"/>
    <property type="match status" value="1"/>
</dbReference>
<dbReference type="SMART" id="SM00028">
    <property type="entry name" value="TPR"/>
    <property type="match status" value="2"/>
</dbReference>
<dbReference type="InterPro" id="IPR019734">
    <property type="entry name" value="TPR_rpt"/>
</dbReference>
<evidence type="ECO:0000256" key="4">
    <source>
        <dbReference type="ARBA" id="ARBA00022801"/>
    </source>
</evidence>
<feature type="transmembrane region" description="Helical" evidence="8">
    <location>
        <begin position="324"/>
        <end position="342"/>
    </location>
</feature>
<comment type="similarity">
    <text evidence="2">Belongs to the peptidase S54 family.</text>
</comment>
<proteinExistence type="inferred from homology"/>
<dbReference type="GO" id="GO:0004252">
    <property type="term" value="F:serine-type endopeptidase activity"/>
    <property type="evidence" value="ECO:0007669"/>
    <property type="project" value="InterPro"/>
</dbReference>
<dbReference type="InterPro" id="IPR050925">
    <property type="entry name" value="Rhomboid_protease_S54"/>
</dbReference>
<keyword evidence="11" id="KW-1185">Reference proteome</keyword>
<dbReference type="SUPFAM" id="SSF48452">
    <property type="entry name" value="TPR-like"/>
    <property type="match status" value="1"/>
</dbReference>
<feature type="transmembrane region" description="Helical" evidence="8">
    <location>
        <begin position="373"/>
        <end position="391"/>
    </location>
</feature>
<dbReference type="InterPro" id="IPR022764">
    <property type="entry name" value="Peptidase_S54_rhomboid_dom"/>
</dbReference>
<keyword evidence="6 8" id="KW-0472">Membrane</keyword>
<feature type="repeat" description="TPR" evidence="7">
    <location>
        <begin position="467"/>
        <end position="500"/>
    </location>
</feature>
<sequence length="516" mass="59169">MYLEEQFTMYKIANHLVQNSQYEVLHINDKDEEIWLEKYENKTSRLIRIAHQGFDWKNHLKKDIAHVFQKAKAMSRLLIGKNIELHNVYIAAHPPVDDWEVLKKPMQLKEKNPIKMKIYYLAEDEFTEEETRFYEAVGSTSPKTAEDVPESVMEEKVQFYKKSLTEAQQSKQKEVENIFSFGKPFLIYLLLIVNVFMFFLLERNGDSQSIENLIEFGAKYNPAIIERGEWWRVISSMFLHIGFLHLFMNMLAVYYLGSLVERIYGSWRFLIIYFLAGIGGGLASFAFSSHVSAGASGALFGLFGALLFFGVIHKKVFFQTMGKNILLLIGINIVFGFTIPQIDMGAHLGGLIAGFIASAIIHLPSNKDLPKQLIAFAVYLVMIVGLVIFGIENNMNSQAYNLMKIEELNQENKYEEVVDIATTALDKRGDLEGPLLFQRSYAYIELDQIDLAIEDLEKSIQSDNEIPEAYYNLALLYFNTGETVKAEEAIIKAYEMKPEDEGFINLYEQITGEEVQ</sequence>
<dbReference type="PANTHER" id="PTHR43731:SF14">
    <property type="entry name" value="PRESENILIN-ASSOCIATED RHOMBOID-LIKE PROTEIN, MITOCHONDRIAL"/>
    <property type="match status" value="1"/>
</dbReference>
<feature type="transmembrane region" description="Helical" evidence="8">
    <location>
        <begin position="269"/>
        <end position="287"/>
    </location>
</feature>
<keyword evidence="5 8" id="KW-1133">Transmembrane helix</keyword>
<feature type="transmembrane region" description="Helical" evidence="8">
    <location>
        <begin position="293"/>
        <end position="312"/>
    </location>
</feature>
<keyword evidence="7" id="KW-0802">TPR repeat</keyword>
<evidence type="ECO:0000256" key="5">
    <source>
        <dbReference type="ARBA" id="ARBA00022989"/>
    </source>
</evidence>
<evidence type="ECO:0000256" key="3">
    <source>
        <dbReference type="ARBA" id="ARBA00022692"/>
    </source>
</evidence>
<dbReference type="OrthoDB" id="9813074at2"/>
<dbReference type="Gene3D" id="1.25.40.10">
    <property type="entry name" value="Tetratricopeptide repeat domain"/>
    <property type="match status" value="1"/>
</dbReference>
<dbReference type="SUPFAM" id="SSF144091">
    <property type="entry name" value="Rhomboid-like"/>
    <property type="match status" value="1"/>
</dbReference>
<evidence type="ECO:0000256" key="8">
    <source>
        <dbReference type="SAM" id="Phobius"/>
    </source>
</evidence>
<dbReference type="Pfam" id="PF01694">
    <property type="entry name" value="Rhomboid"/>
    <property type="match status" value="1"/>
</dbReference>
<evidence type="ECO:0000313" key="11">
    <source>
        <dbReference type="Proteomes" id="UP000218887"/>
    </source>
</evidence>
<gene>
    <name evidence="10" type="ORF">CIL05_13900</name>
</gene>
<dbReference type="EMBL" id="NPOA01000009">
    <property type="protein sequence ID" value="PAV29063.1"/>
    <property type="molecule type" value="Genomic_DNA"/>
</dbReference>
<dbReference type="Proteomes" id="UP000218887">
    <property type="component" value="Unassembled WGS sequence"/>
</dbReference>
<dbReference type="Pfam" id="PF13414">
    <property type="entry name" value="TPR_11"/>
    <property type="match status" value="1"/>
</dbReference>
<feature type="transmembrane region" description="Helical" evidence="8">
    <location>
        <begin position="237"/>
        <end position="257"/>
    </location>
</feature>
<comment type="caution">
    <text evidence="10">The sequence shown here is derived from an EMBL/GenBank/DDBJ whole genome shotgun (WGS) entry which is preliminary data.</text>
</comment>
<evidence type="ECO:0000256" key="2">
    <source>
        <dbReference type="ARBA" id="ARBA00009045"/>
    </source>
</evidence>
<name>A0A2A2IDB5_9BACI</name>
<evidence type="ECO:0000313" key="10">
    <source>
        <dbReference type="EMBL" id="PAV29063.1"/>
    </source>
</evidence>
<protein>
    <submittedName>
        <fullName evidence="10">Rhomboid family intramembrane serine protease</fullName>
    </submittedName>
</protein>
<comment type="subcellular location">
    <subcellularLocation>
        <location evidence="1">Membrane</location>
        <topology evidence="1">Multi-pass membrane protein</topology>
    </subcellularLocation>
</comment>
<keyword evidence="3 8" id="KW-0812">Transmembrane</keyword>
<dbReference type="AlphaFoldDB" id="A0A2A2IDB5"/>
<feature type="domain" description="Peptidase S54 rhomboid" evidence="9">
    <location>
        <begin position="228"/>
        <end position="362"/>
    </location>
</feature>
<dbReference type="RefSeq" id="WP_095656154.1">
    <property type="nucleotide sequence ID" value="NZ_NPOA01000009.1"/>
</dbReference>
<keyword evidence="4" id="KW-0378">Hydrolase</keyword>
<dbReference type="PANTHER" id="PTHR43731">
    <property type="entry name" value="RHOMBOID PROTEASE"/>
    <property type="match status" value="1"/>
</dbReference>
<evidence type="ECO:0000259" key="9">
    <source>
        <dbReference type="Pfam" id="PF01694"/>
    </source>
</evidence>
<organism evidence="10 11">
    <name type="scientific">Virgibacillus profundi</name>
    <dbReference type="NCBI Taxonomy" id="2024555"/>
    <lineage>
        <taxon>Bacteria</taxon>
        <taxon>Bacillati</taxon>
        <taxon>Bacillota</taxon>
        <taxon>Bacilli</taxon>
        <taxon>Bacillales</taxon>
        <taxon>Bacillaceae</taxon>
        <taxon>Virgibacillus</taxon>
    </lineage>
</organism>